<dbReference type="RefSeq" id="WP_073031810.1">
    <property type="nucleotide sequence ID" value="NZ_BMLR01000001.1"/>
</dbReference>
<evidence type="ECO:0008006" key="9">
    <source>
        <dbReference type="Google" id="ProtNLM"/>
    </source>
</evidence>
<dbReference type="AlphaFoldDB" id="A0A1M6X2J9"/>
<dbReference type="InterPro" id="IPR015422">
    <property type="entry name" value="PyrdxlP-dep_Trfase_small"/>
</dbReference>
<dbReference type="PANTHER" id="PTHR43094:SF1">
    <property type="entry name" value="AMINOTRANSFERASE CLASS-III"/>
    <property type="match status" value="1"/>
</dbReference>
<comment type="similarity">
    <text evidence="2 6">Belongs to the class-III pyridoxal-phosphate-dependent aminotransferase family.</text>
</comment>
<evidence type="ECO:0000256" key="3">
    <source>
        <dbReference type="ARBA" id="ARBA00022576"/>
    </source>
</evidence>
<name>A0A1M6X2J9_9RHOB</name>
<dbReference type="GO" id="GO:0008483">
    <property type="term" value="F:transaminase activity"/>
    <property type="evidence" value="ECO:0007669"/>
    <property type="project" value="UniProtKB-KW"/>
</dbReference>
<dbReference type="InterPro" id="IPR015424">
    <property type="entry name" value="PyrdxlP-dep_Trfase"/>
</dbReference>
<evidence type="ECO:0000313" key="8">
    <source>
        <dbReference type="Proteomes" id="UP000183974"/>
    </source>
</evidence>
<comment type="cofactor">
    <cofactor evidence="1">
        <name>pyridoxal 5'-phosphate</name>
        <dbReference type="ChEBI" id="CHEBI:597326"/>
    </cofactor>
</comment>
<dbReference type="InterPro" id="IPR049704">
    <property type="entry name" value="Aminotrans_3_PPA_site"/>
</dbReference>
<dbReference type="CDD" id="cd00610">
    <property type="entry name" value="OAT_like"/>
    <property type="match status" value="1"/>
</dbReference>
<evidence type="ECO:0000256" key="2">
    <source>
        <dbReference type="ARBA" id="ARBA00008954"/>
    </source>
</evidence>
<dbReference type="GO" id="GO:0005829">
    <property type="term" value="C:cytosol"/>
    <property type="evidence" value="ECO:0007669"/>
    <property type="project" value="TreeGrafter"/>
</dbReference>
<dbReference type="InterPro" id="IPR005814">
    <property type="entry name" value="Aminotrans_3"/>
</dbReference>
<dbReference type="PANTHER" id="PTHR43094">
    <property type="entry name" value="AMINOTRANSFERASE"/>
    <property type="match status" value="1"/>
</dbReference>
<dbReference type="NCBIfam" id="NF005685">
    <property type="entry name" value="PRK07483.1"/>
    <property type="match status" value="1"/>
</dbReference>
<evidence type="ECO:0000313" key="7">
    <source>
        <dbReference type="EMBL" id="SHL00069.1"/>
    </source>
</evidence>
<keyword evidence="5 6" id="KW-0663">Pyridoxal phosphate</keyword>
<sequence>MSHIFPRHTKASLPLATRGEGPYIYDQSGKQYLDGSGGAAVSCLGHSDPDVTAALKDQADRIAFAHTGFFTSEPAERLADRLIAHAPEGIDRVYLVSGGSEAVEAALKLARQYFLETGQPQRTRFIARRQSYHGNTLGALATGGNAWRREPFAPLMIKTSHISPCYEYRGRQDSETPEAYGLRVADELEAELQRVGPETVIAFVAEPVVGATAGAVPAVPGYFKRIRDICDRHGILLILDEVMCGMGRTGTLFASEQDDVIPDIITIAKGLGAGYQPVGAMLCSARIYDAIRDGSGFFQHGHTYMGHPLACAAADVVVGKLTDGGLTARSAQMGKVLETALKDRFGQHPHIGDIRGRGLFRGLEIVADRTTRDPFDPSRAIHKALKAAAFEAGLICYPMGGTIDGQRGDHVLLAPPFIITEDQIGELVDKLDIAFGKVFA</sequence>
<evidence type="ECO:0000256" key="6">
    <source>
        <dbReference type="RuleBase" id="RU003560"/>
    </source>
</evidence>
<reference evidence="7 8" key="1">
    <citation type="submission" date="2016-11" db="EMBL/GenBank/DDBJ databases">
        <authorList>
            <person name="Jaros S."/>
            <person name="Januszkiewicz K."/>
            <person name="Wedrychowicz H."/>
        </authorList>
    </citation>
    <scope>NUCLEOTIDE SEQUENCE [LARGE SCALE GENOMIC DNA]</scope>
    <source>
        <strain evidence="7 8">DSM 29589</strain>
    </source>
</reference>
<organism evidence="7 8">
    <name type="scientific">Roseovarius pacificus</name>
    <dbReference type="NCBI Taxonomy" id="337701"/>
    <lineage>
        <taxon>Bacteria</taxon>
        <taxon>Pseudomonadati</taxon>
        <taxon>Pseudomonadota</taxon>
        <taxon>Alphaproteobacteria</taxon>
        <taxon>Rhodobacterales</taxon>
        <taxon>Roseobacteraceae</taxon>
        <taxon>Roseovarius</taxon>
    </lineage>
</organism>
<dbReference type="Pfam" id="PF00202">
    <property type="entry name" value="Aminotran_3"/>
    <property type="match status" value="1"/>
</dbReference>
<keyword evidence="3" id="KW-0032">Aminotransferase</keyword>
<dbReference type="OrthoDB" id="9801834at2"/>
<dbReference type="STRING" id="337701.SAMN05444398_101252"/>
<dbReference type="InterPro" id="IPR015421">
    <property type="entry name" value="PyrdxlP-dep_Trfase_major"/>
</dbReference>
<protein>
    <recommendedName>
        <fullName evidence="9">Adenosylmethionine-8-amino-7-oxononanoate aminotransferase</fullName>
    </recommendedName>
</protein>
<accession>A0A1M6X2J9</accession>
<evidence type="ECO:0000256" key="5">
    <source>
        <dbReference type="ARBA" id="ARBA00022898"/>
    </source>
</evidence>
<keyword evidence="4" id="KW-0808">Transferase</keyword>
<dbReference type="PROSITE" id="PS00600">
    <property type="entry name" value="AA_TRANSFER_CLASS_3"/>
    <property type="match status" value="1"/>
</dbReference>
<dbReference type="Gene3D" id="3.40.640.10">
    <property type="entry name" value="Type I PLP-dependent aspartate aminotransferase-like (Major domain)"/>
    <property type="match status" value="1"/>
</dbReference>
<dbReference type="Proteomes" id="UP000183974">
    <property type="component" value="Unassembled WGS sequence"/>
</dbReference>
<dbReference type="FunFam" id="3.40.640.10:FF:000014">
    <property type="entry name" value="Adenosylmethionine-8-amino-7-oxononanoate aminotransferase, probable"/>
    <property type="match status" value="1"/>
</dbReference>
<dbReference type="Gene3D" id="3.90.1150.10">
    <property type="entry name" value="Aspartate Aminotransferase, domain 1"/>
    <property type="match status" value="1"/>
</dbReference>
<gene>
    <name evidence="7" type="ORF">SAMN05444398_101252</name>
</gene>
<keyword evidence="8" id="KW-1185">Reference proteome</keyword>
<dbReference type="SUPFAM" id="SSF53383">
    <property type="entry name" value="PLP-dependent transferases"/>
    <property type="match status" value="1"/>
</dbReference>
<evidence type="ECO:0000256" key="1">
    <source>
        <dbReference type="ARBA" id="ARBA00001933"/>
    </source>
</evidence>
<evidence type="ECO:0000256" key="4">
    <source>
        <dbReference type="ARBA" id="ARBA00022679"/>
    </source>
</evidence>
<proteinExistence type="inferred from homology"/>
<dbReference type="GO" id="GO:0030170">
    <property type="term" value="F:pyridoxal phosphate binding"/>
    <property type="evidence" value="ECO:0007669"/>
    <property type="project" value="InterPro"/>
</dbReference>
<dbReference type="EMBL" id="FRBR01000001">
    <property type="protein sequence ID" value="SHL00069.1"/>
    <property type="molecule type" value="Genomic_DNA"/>
</dbReference>